<evidence type="ECO:0000313" key="2">
    <source>
        <dbReference type="Proteomes" id="UP000001514"/>
    </source>
</evidence>
<sequence>MTGRALTPEELRAWQKEYALGVYIEARACNLAAGRHAQRGSMFPLPSLKALHEDFLDEIYHEKVERIDQQPEKATGLDNIKQYLDIGKCIVQFVKNSTRVHAFYQAQHPKRQLVKPVTTRFGTYYYMLRNTGFKDWLRSQPATTTDTTNQAMTAVEDFNFWAGVEKVMQLMEPVVMAIKFFDCSASTIGFVWQAWEDRNRQEATAAFNRVQHRFYPNVEDAHKLNQEYFAYVDGTSPFSIADSCDAQELLEKGKDGDSPWHVWASAVSFSCDSGAMLWRLHPEQAEKLIHIYQNHRIWDRKESETSMWIGGEFDIPKENDSPVVGGNGTGHTTTGFRSYAEVDADNSMSKDEDDDFDRDSDLRLIVCKYYA</sequence>
<protein>
    <submittedName>
        <fullName evidence="1">Uncharacterized protein</fullName>
    </submittedName>
</protein>
<dbReference type="InParanoid" id="D8T129"/>
<dbReference type="EMBL" id="GL377661">
    <property type="protein sequence ID" value="EFJ09566.1"/>
    <property type="molecule type" value="Genomic_DNA"/>
</dbReference>
<dbReference type="KEGG" id="smo:SELMODRAFT_427904"/>
<organism evidence="2">
    <name type="scientific">Selaginella moellendorffii</name>
    <name type="common">Spikemoss</name>
    <dbReference type="NCBI Taxonomy" id="88036"/>
    <lineage>
        <taxon>Eukaryota</taxon>
        <taxon>Viridiplantae</taxon>
        <taxon>Streptophyta</taxon>
        <taxon>Embryophyta</taxon>
        <taxon>Tracheophyta</taxon>
        <taxon>Lycopodiopsida</taxon>
        <taxon>Selaginellales</taxon>
        <taxon>Selaginellaceae</taxon>
        <taxon>Selaginella</taxon>
    </lineage>
</organism>
<dbReference type="AlphaFoldDB" id="D8T129"/>
<dbReference type="HOGENOM" id="CLU_063565_0_0_1"/>
<dbReference type="Gramene" id="EFJ09566">
    <property type="protein sequence ID" value="EFJ09566"/>
    <property type="gene ID" value="SELMODRAFT_427904"/>
</dbReference>
<keyword evidence="2" id="KW-1185">Reference proteome</keyword>
<gene>
    <name evidence="1" type="ORF">SELMODRAFT_427904</name>
</gene>
<name>D8T129_SELML</name>
<dbReference type="SUPFAM" id="SSF53098">
    <property type="entry name" value="Ribonuclease H-like"/>
    <property type="match status" value="1"/>
</dbReference>
<dbReference type="InterPro" id="IPR012337">
    <property type="entry name" value="RNaseH-like_sf"/>
</dbReference>
<accession>D8T129</accession>
<dbReference type="Proteomes" id="UP000001514">
    <property type="component" value="Unassembled WGS sequence"/>
</dbReference>
<evidence type="ECO:0000313" key="1">
    <source>
        <dbReference type="EMBL" id="EFJ09566.1"/>
    </source>
</evidence>
<reference evidence="1 2" key="1">
    <citation type="journal article" date="2011" name="Science">
        <title>The Selaginella genome identifies genetic changes associated with the evolution of vascular plants.</title>
        <authorList>
            <person name="Banks J.A."/>
            <person name="Nishiyama T."/>
            <person name="Hasebe M."/>
            <person name="Bowman J.L."/>
            <person name="Gribskov M."/>
            <person name="dePamphilis C."/>
            <person name="Albert V.A."/>
            <person name="Aono N."/>
            <person name="Aoyama T."/>
            <person name="Ambrose B.A."/>
            <person name="Ashton N.W."/>
            <person name="Axtell M.J."/>
            <person name="Barker E."/>
            <person name="Barker M.S."/>
            <person name="Bennetzen J.L."/>
            <person name="Bonawitz N.D."/>
            <person name="Chapple C."/>
            <person name="Cheng C."/>
            <person name="Correa L.G."/>
            <person name="Dacre M."/>
            <person name="DeBarry J."/>
            <person name="Dreyer I."/>
            <person name="Elias M."/>
            <person name="Engstrom E.M."/>
            <person name="Estelle M."/>
            <person name="Feng L."/>
            <person name="Finet C."/>
            <person name="Floyd S.K."/>
            <person name="Frommer W.B."/>
            <person name="Fujita T."/>
            <person name="Gramzow L."/>
            <person name="Gutensohn M."/>
            <person name="Harholt J."/>
            <person name="Hattori M."/>
            <person name="Heyl A."/>
            <person name="Hirai T."/>
            <person name="Hiwatashi Y."/>
            <person name="Ishikawa M."/>
            <person name="Iwata M."/>
            <person name="Karol K.G."/>
            <person name="Koehler B."/>
            <person name="Kolukisaoglu U."/>
            <person name="Kubo M."/>
            <person name="Kurata T."/>
            <person name="Lalonde S."/>
            <person name="Li K."/>
            <person name="Li Y."/>
            <person name="Litt A."/>
            <person name="Lyons E."/>
            <person name="Manning G."/>
            <person name="Maruyama T."/>
            <person name="Michael T.P."/>
            <person name="Mikami K."/>
            <person name="Miyazaki S."/>
            <person name="Morinaga S."/>
            <person name="Murata T."/>
            <person name="Mueller-Roeber B."/>
            <person name="Nelson D.R."/>
            <person name="Obara M."/>
            <person name="Oguri Y."/>
            <person name="Olmstead R.G."/>
            <person name="Onodera N."/>
            <person name="Petersen B.L."/>
            <person name="Pils B."/>
            <person name="Prigge M."/>
            <person name="Rensing S.A."/>
            <person name="Riano-Pachon D.M."/>
            <person name="Roberts A.W."/>
            <person name="Sato Y."/>
            <person name="Scheller H.V."/>
            <person name="Schulz B."/>
            <person name="Schulz C."/>
            <person name="Shakirov E.V."/>
            <person name="Shibagaki N."/>
            <person name="Shinohara N."/>
            <person name="Shippen D.E."/>
            <person name="Soerensen I."/>
            <person name="Sotooka R."/>
            <person name="Sugimoto N."/>
            <person name="Sugita M."/>
            <person name="Sumikawa N."/>
            <person name="Tanurdzic M."/>
            <person name="Theissen G."/>
            <person name="Ulvskov P."/>
            <person name="Wakazuki S."/>
            <person name="Weng J.K."/>
            <person name="Willats W.W."/>
            <person name="Wipf D."/>
            <person name="Wolf P.G."/>
            <person name="Yang L."/>
            <person name="Zimmer A.D."/>
            <person name="Zhu Q."/>
            <person name="Mitros T."/>
            <person name="Hellsten U."/>
            <person name="Loque D."/>
            <person name="Otillar R."/>
            <person name="Salamov A."/>
            <person name="Schmutz J."/>
            <person name="Shapiro H."/>
            <person name="Lindquist E."/>
            <person name="Lucas S."/>
            <person name="Rokhsar D."/>
            <person name="Grigoriev I.V."/>
        </authorList>
    </citation>
    <scope>NUCLEOTIDE SEQUENCE [LARGE SCALE GENOMIC DNA]</scope>
</reference>
<proteinExistence type="predicted"/>